<evidence type="ECO:0000313" key="3">
    <source>
        <dbReference type="Proteomes" id="UP000887540"/>
    </source>
</evidence>
<keyword evidence="1" id="KW-0732">Signal</keyword>
<name>A0A914EI51_9BILA</name>
<feature type="domain" description="DNA ligase D polymerase" evidence="2">
    <location>
        <begin position="111"/>
        <end position="248"/>
    </location>
</feature>
<organism evidence="3 4">
    <name type="scientific">Acrobeloides nanus</name>
    <dbReference type="NCBI Taxonomy" id="290746"/>
    <lineage>
        <taxon>Eukaryota</taxon>
        <taxon>Metazoa</taxon>
        <taxon>Ecdysozoa</taxon>
        <taxon>Nematoda</taxon>
        <taxon>Chromadorea</taxon>
        <taxon>Rhabditida</taxon>
        <taxon>Tylenchina</taxon>
        <taxon>Cephalobomorpha</taxon>
        <taxon>Cephaloboidea</taxon>
        <taxon>Cephalobidae</taxon>
        <taxon>Acrobeloides</taxon>
    </lineage>
</organism>
<feature type="signal peptide" evidence="1">
    <location>
        <begin position="1"/>
        <end position="19"/>
    </location>
</feature>
<dbReference type="AlphaFoldDB" id="A0A914EI51"/>
<reference evidence="4" key="1">
    <citation type="submission" date="2022-11" db="UniProtKB">
        <authorList>
            <consortium name="WormBaseParasite"/>
        </authorList>
    </citation>
    <scope>IDENTIFICATION</scope>
</reference>
<dbReference type="Pfam" id="PF21686">
    <property type="entry name" value="LigD_Prim-Pol"/>
    <property type="match status" value="1"/>
</dbReference>
<protein>
    <submittedName>
        <fullName evidence="4">DNA ligase</fullName>
    </submittedName>
</protein>
<dbReference type="InterPro" id="IPR014145">
    <property type="entry name" value="LigD_pol_dom"/>
</dbReference>
<keyword evidence="3" id="KW-1185">Reference proteome</keyword>
<sequence length="264" mass="29390">MKYVYVFALFAILAVFSNAAPVGEDKADEAAPADAPKEQGITKADLCAYYEKIADRMLPLVNDRVVSLVRCPKGITGQKFFEKHCSASKGWPKAMKCVQVLEKNGHKASYEVCDAALEVRDLLLKYGGLKSVPMLTGGKGIHIIAPMIPSLTWPEVSDFAKNLAKFMEKSKPEKYISTSTKSKRKGLIFVDYLRNGRGATAVAPYSTRARQGAPVAAPITWEELKKADSASMYNVEKMLKRIEEPDPWEESYTWKQKLTPKTFK</sequence>
<dbReference type="Gene3D" id="3.90.920.10">
    <property type="entry name" value="DNA primase, PRIM domain"/>
    <property type="match status" value="1"/>
</dbReference>
<dbReference type="InterPro" id="IPR052171">
    <property type="entry name" value="NHEJ_LigD"/>
</dbReference>
<dbReference type="WBParaSite" id="ACRNAN_scaffold847.g8048.t1">
    <property type="protein sequence ID" value="ACRNAN_scaffold847.g8048.t1"/>
    <property type="gene ID" value="ACRNAN_scaffold847.g8048"/>
</dbReference>
<feature type="chain" id="PRO_5038139231" evidence="1">
    <location>
        <begin position="20"/>
        <end position="264"/>
    </location>
</feature>
<dbReference type="Proteomes" id="UP000887540">
    <property type="component" value="Unplaced"/>
</dbReference>
<dbReference type="PANTHER" id="PTHR42705">
    <property type="entry name" value="BIFUNCTIONAL NON-HOMOLOGOUS END JOINING PROTEIN LIGD"/>
    <property type="match status" value="1"/>
</dbReference>
<evidence type="ECO:0000256" key="1">
    <source>
        <dbReference type="SAM" id="SignalP"/>
    </source>
</evidence>
<evidence type="ECO:0000313" key="4">
    <source>
        <dbReference type="WBParaSite" id="ACRNAN_scaffold847.g8048.t1"/>
    </source>
</evidence>
<evidence type="ECO:0000259" key="2">
    <source>
        <dbReference type="Pfam" id="PF21686"/>
    </source>
</evidence>
<accession>A0A914EI51</accession>
<proteinExistence type="predicted"/>
<dbReference type="PANTHER" id="PTHR42705:SF2">
    <property type="entry name" value="BIFUNCTIONAL NON-HOMOLOGOUS END JOINING PROTEIN LIGD"/>
    <property type="match status" value="1"/>
</dbReference>